<evidence type="ECO:0000256" key="3">
    <source>
        <dbReference type="ARBA" id="ARBA00007211"/>
    </source>
</evidence>
<dbReference type="InterPro" id="IPR036412">
    <property type="entry name" value="HAD-like_sf"/>
</dbReference>
<dbReference type="InterPro" id="IPR051518">
    <property type="entry name" value="Sucrose_Phosphatase"/>
</dbReference>
<reference evidence="9" key="4">
    <citation type="submission" date="2019-03" db="UniProtKB">
        <authorList>
            <consortium name="EnsemblPlants"/>
        </authorList>
    </citation>
    <scope>IDENTIFICATION</scope>
</reference>
<dbReference type="UniPathway" id="UPA00371">
    <property type="reaction ID" value="UER00546"/>
</dbReference>
<dbReference type="Gramene" id="AET1Gv20220800.5">
    <property type="protein sequence ID" value="AET1Gv20220800.5"/>
    <property type="gene ID" value="AET1Gv20220800"/>
</dbReference>
<comment type="cofactor">
    <cofactor evidence="1 6">
        <name>Mg(2+)</name>
        <dbReference type="ChEBI" id="CHEBI:18420"/>
    </cofactor>
</comment>
<dbReference type="InterPro" id="IPR023214">
    <property type="entry name" value="HAD_sf"/>
</dbReference>
<comment type="catalytic activity">
    <reaction evidence="5 6">
        <text>sucrose 6(F)-phosphate + H2O = sucrose + phosphate</text>
        <dbReference type="Rhea" id="RHEA:19289"/>
        <dbReference type="ChEBI" id="CHEBI:15377"/>
        <dbReference type="ChEBI" id="CHEBI:17992"/>
        <dbReference type="ChEBI" id="CHEBI:43474"/>
        <dbReference type="ChEBI" id="CHEBI:57723"/>
        <dbReference type="EC" id="3.1.3.24"/>
    </reaction>
</comment>
<comment type="function">
    <text evidence="6">Catalyzes the final step of sucrose synthesis.</text>
</comment>
<keyword evidence="6" id="KW-0460">Magnesium</keyword>
<protein>
    <recommendedName>
        <fullName evidence="6">Sucrose-phosphatase</fullName>
        <ecNumber evidence="6">3.1.3.24</ecNumber>
    </recommendedName>
</protein>
<sequence>SRSWSSSSASLHPAASHPPRLLLRRRAGPAAARRSGEVGATVPACPTTHPRPTATLASRHLVDHCDPENSALLRFEALWESEYSQDSLLVFSTGRTPVSYKGLRKRKPLLTPDITIMSVGTVIAYGQEMTPDVGWEEFLNNKWDRDIVVQETAKFPQLKPQPERNQGPHKVSFFVDKQGAQEVINYLPQKLEQLGLYVKIIYSSGEALDVLPRGAGKGQALIYLLEKFSSSGKPPSNVLVCGDSGNDADLFSVPSAYGVMVSA</sequence>
<dbReference type="Proteomes" id="UP000015105">
    <property type="component" value="Chromosome 1D"/>
</dbReference>
<dbReference type="GO" id="GO:0005986">
    <property type="term" value="P:sucrose biosynthetic process"/>
    <property type="evidence" value="ECO:0007669"/>
    <property type="project" value="UniProtKB-UniRule"/>
</dbReference>
<evidence type="ECO:0000256" key="6">
    <source>
        <dbReference type="RuleBase" id="RU368007"/>
    </source>
</evidence>
<dbReference type="GO" id="GO:0000287">
    <property type="term" value="F:magnesium ion binding"/>
    <property type="evidence" value="ECO:0007669"/>
    <property type="project" value="UniProtKB-UniRule"/>
</dbReference>
<dbReference type="InterPro" id="IPR012847">
    <property type="entry name" value="Sucrose_phosphatase_pln/cyn"/>
</dbReference>
<reference evidence="9" key="3">
    <citation type="journal article" date="2017" name="Nature">
        <title>Genome sequence of the progenitor of the wheat D genome Aegilops tauschii.</title>
        <authorList>
            <person name="Luo M.C."/>
            <person name="Gu Y.Q."/>
            <person name="Puiu D."/>
            <person name="Wang H."/>
            <person name="Twardziok S.O."/>
            <person name="Deal K.R."/>
            <person name="Huo N."/>
            <person name="Zhu T."/>
            <person name="Wang L."/>
            <person name="Wang Y."/>
            <person name="McGuire P.E."/>
            <person name="Liu S."/>
            <person name="Long H."/>
            <person name="Ramasamy R.K."/>
            <person name="Rodriguez J.C."/>
            <person name="Van S.L."/>
            <person name="Yuan L."/>
            <person name="Wang Z."/>
            <person name="Xia Z."/>
            <person name="Xiao L."/>
            <person name="Anderson O.D."/>
            <person name="Ouyang S."/>
            <person name="Liang Y."/>
            <person name="Zimin A.V."/>
            <person name="Pertea G."/>
            <person name="Qi P."/>
            <person name="Bennetzen J.L."/>
            <person name="Dai X."/>
            <person name="Dawson M.W."/>
            <person name="Muller H.G."/>
            <person name="Kugler K."/>
            <person name="Rivarola-Duarte L."/>
            <person name="Spannagl M."/>
            <person name="Mayer K.F.X."/>
            <person name="Lu F.H."/>
            <person name="Bevan M.W."/>
            <person name="Leroy P."/>
            <person name="Li P."/>
            <person name="You F.M."/>
            <person name="Sun Q."/>
            <person name="Liu Z."/>
            <person name="Lyons E."/>
            <person name="Wicker T."/>
            <person name="Salzberg S.L."/>
            <person name="Devos K.M."/>
            <person name="Dvorak J."/>
        </authorList>
    </citation>
    <scope>NUCLEOTIDE SEQUENCE [LARGE SCALE GENOMIC DNA]</scope>
    <source>
        <strain evidence="9">cv. AL8/78</strain>
    </source>
</reference>
<accession>A0A452XYN2</accession>
<comment type="pathway">
    <text evidence="2 6">Glycan biosynthesis; sucrose biosynthesis; sucrose from D-fructose 6-phosphate and UDP-alpha-D-glucose: step 2/2.</text>
</comment>
<reference evidence="9" key="5">
    <citation type="journal article" date="2021" name="G3 (Bethesda)">
        <title>Aegilops tauschii genome assembly Aet v5.0 features greater sequence contiguity and improved annotation.</title>
        <authorList>
            <person name="Wang L."/>
            <person name="Zhu T."/>
            <person name="Rodriguez J.C."/>
            <person name="Deal K.R."/>
            <person name="Dubcovsky J."/>
            <person name="McGuire P.E."/>
            <person name="Lux T."/>
            <person name="Spannagl M."/>
            <person name="Mayer K.F.X."/>
            <person name="Baldrich P."/>
            <person name="Meyers B.C."/>
            <person name="Huo N."/>
            <person name="Gu Y.Q."/>
            <person name="Zhou H."/>
            <person name="Devos K.M."/>
            <person name="Bennetzen J.L."/>
            <person name="Unver T."/>
            <person name="Budak H."/>
            <person name="Gulick P.J."/>
            <person name="Galiba G."/>
            <person name="Kalapos B."/>
            <person name="Nelson D.R."/>
            <person name="Li P."/>
            <person name="You F.M."/>
            <person name="Luo M.C."/>
            <person name="Dvorak J."/>
        </authorList>
    </citation>
    <scope>NUCLEOTIDE SEQUENCE [LARGE SCALE GENOMIC DNA]</scope>
    <source>
        <strain evidence="9">cv. AL8/78</strain>
    </source>
</reference>
<evidence type="ECO:0000256" key="2">
    <source>
        <dbReference type="ARBA" id="ARBA00005070"/>
    </source>
</evidence>
<dbReference type="Gene3D" id="3.40.50.1000">
    <property type="entry name" value="HAD superfamily/HAD-like"/>
    <property type="match status" value="1"/>
</dbReference>
<evidence type="ECO:0000256" key="7">
    <source>
        <dbReference type="SAM" id="MobiDB-lite"/>
    </source>
</evidence>
<evidence type="ECO:0000256" key="4">
    <source>
        <dbReference type="ARBA" id="ARBA00022801"/>
    </source>
</evidence>
<dbReference type="NCBIfam" id="TIGR01485">
    <property type="entry name" value="SPP_plant-cyano"/>
    <property type="match status" value="1"/>
</dbReference>
<dbReference type="Pfam" id="PF05116">
    <property type="entry name" value="S6PP"/>
    <property type="match status" value="1"/>
</dbReference>
<feature type="compositionally biased region" description="Low complexity" evidence="7">
    <location>
        <begin position="1"/>
        <end position="21"/>
    </location>
</feature>
<dbReference type="Gene3D" id="3.90.1070.10">
    <property type="match status" value="1"/>
</dbReference>
<dbReference type="InterPro" id="IPR006379">
    <property type="entry name" value="HAD-SF_hydro_IIB"/>
</dbReference>
<evidence type="ECO:0000313" key="9">
    <source>
        <dbReference type="EnsemblPlants" id="AET1Gv20220800.5"/>
    </source>
</evidence>
<evidence type="ECO:0000256" key="5">
    <source>
        <dbReference type="ARBA" id="ARBA00048036"/>
    </source>
</evidence>
<dbReference type="EC" id="3.1.3.24" evidence="6"/>
<name>A0A452XYN2_AEGTS</name>
<evidence type="ECO:0000313" key="10">
    <source>
        <dbReference type="Proteomes" id="UP000015105"/>
    </source>
</evidence>
<reference evidence="10" key="1">
    <citation type="journal article" date="2014" name="Science">
        <title>Ancient hybridizations among the ancestral genomes of bread wheat.</title>
        <authorList>
            <consortium name="International Wheat Genome Sequencing Consortium,"/>
            <person name="Marcussen T."/>
            <person name="Sandve S.R."/>
            <person name="Heier L."/>
            <person name="Spannagl M."/>
            <person name="Pfeifer M."/>
            <person name="Jakobsen K.S."/>
            <person name="Wulff B.B."/>
            <person name="Steuernagel B."/>
            <person name="Mayer K.F."/>
            <person name="Olsen O.A."/>
        </authorList>
    </citation>
    <scope>NUCLEOTIDE SEQUENCE [LARGE SCALE GENOMIC DNA]</scope>
    <source>
        <strain evidence="10">cv. AL8/78</strain>
    </source>
</reference>
<evidence type="ECO:0000259" key="8">
    <source>
        <dbReference type="Pfam" id="PF05116"/>
    </source>
</evidence>
<dbReference type="EnsemblPlants" id="AET1Gv20220800.5">
    <property type="protein sequence ID" value="AET1Gv20220800.5"/>
    <property type="gene ID" value="AET1Gv20220800"/>
</dbReference>
<proteinExistence type="inferred from homology"/>
<dbReference type="NCBIfam" id="TIGR01484">
    <property type="entry name" value="HAD-SF-IIB"/>
    <property type="match status" value="1"/>
</dbReference>
<keyword evidence="10" id="KW-1185">Reference proteome</keyword>
<feature type="domain" description="Sucrose phosphatase-like" evidence="8">
    <location>
        <begin position="62"/>
        <end position="262"/>
    </location>
</feature>
<dbReference type="AlphaFoldDB" id="A0A452XYN2"/>
<evidence type="ECO:0000256" key="1">
    <source>
        <dbReference type="ARBA" id="ARBA00001946"/>
    </source>
</evidence>
<dbReference type="SUPFAM" id="SSF56784">
    <property type="entry name" value="HAD-like"/>
    <property type="match status" value="1"/>
</dbReference>
<dbReference type="NCBIfam" id="TIGR01482">
    <property type="entry name" value="SPP-subfamily"/>
    <property type="match status" value="1"/>
</dbReference>
<comment type="similarity">
    <text evidence="3 6">Belongs to the sucrose phosphatase family.</text>
</comment>
<dbReference type="InterPro" id="IPR006380">
    <property type="entry name" value="SPP-like_dom"/>
</dbReference>
<dbReference type="GO" id="GO:0050307">
    <property type="term" value="F:sucrose-phosphate phosphatase activity"/>
    <property type="evidence" value="ECO:0007669"/>
    <property type="project" value="UniProtKB-UniRule"/>
</dbReference>
<reference evidence="10" key="2">
    <citation type="journal article" date="2017" name="Nat. Plants">
        <title>The Aegilops tauschii genome reveals multiple impacts of transposons.</title>
        <authorList>
            <person name="Zhao G."/>
            <person name="Zou C."/>
            <person name="Li K."/>
            <person name="Wang K."/>
            <person name="Li T."/>
            <person name="Gao L."/>
            <person name="Zhang X."/>
            <person name="Wang H."/>
            <person name="Yang Z."/>
            <person name="Liu X."/>
            <person name="Jiang W."/>
            <person name="Mao L."/>
            <person name="Kong X."/>
            <person name="Jiao Y."/>
            <person name="Jia J."/>
        </authorList>
    </citation>
    <scope>NUCLEOTIDE SEQUENCE [LARGE SCALE GENOMIC DNA]</scope>
    <source>
        <strain evidence="10">cv. AL8/78</strain>
    </source>
</reference>
<comment type="subunit">
    <text evidence="6">Homodimer.</text>
</comment>
<feature type="region of interest" description="Disordered" evidence="7">
    <location>
        <begin position="1"/>
        <end position="51"/>
    </location>
</feature>
<keyword evidence="4 6" id="KW-0378">Hydrolase</keyword>
<dbReference type="PANTHER" id="PTHR46521:SF2">
    <property type="entry name" value="SUCROSE-PHOSPHATASE 3-RELATED"/>
    <property type="match status" value="1"/>
</dbReference>
<dbReference type="PANTHER" id="PTHR46521">
    <property type="entry name" value="SUCROSE-PHOSPHATASE 2-RELATED"/>
    <property type="match status" value="1"/>
</dbReference>
<organism evidence="9 10">
    <name type="scientific">Aegilops tauschii subsp. strangulata</name>
    <name type="common">Goatgrass</name>
    <dbReference type="NCBI Taxonomy" id="200361"/>
    <lineage>
        <taxon>Eukaryota</taxon>
        <taxon>Viridiplantae</taxon>
        <taxon>Streptophyta</taxon>
        <taxon>Embryophyta</taxon>
        <taxon>Tracheophyta</taxon>
        <taxon>Spermatophyta</taxon>
        <taxon>Magnoliopsida</taxon>
        <taxon>Liliopsida</taxon>
        <taxon>Poales</taxon>
        <taxon>Poaceae</taxon>
        <taxon>BOP clade</taxon>
        <taxon>Pooideae</taxon>
        <taxon>Triticodae</taxon>
        <taxon>Triticeae</taxon>
        <taxon>Triticinae</taxon>
        <taxon>Aegilops</taxon>
    </lineage>
</organism>